<sequence length="50" mass="5886">MILSLSLSLSLSYSFIHTSLFLFLFMSYNDFILSKKSTCEIVFNIAWHLY</sequence>
<protein>
    <submittedName>
        <fullName evidence="2">Uncharacterized protein</fullName>
    </submittedName>
</protein>
<reference evidence="2" key="1">
    <citation type="journal article" date="2022" name="Front. Genet.">
        <title>Chromosome-Scale Assembly of the Dendrobium nobile Genome Provides Insights Into the Molecular Mechanism of the Biosynthesis of the Medicinal Active Ingredient of Dendrobium.</title>
        <authorList>
            <person name="Xu Q."/>
            <person name="Niu S.-C."/>
            <person name="Li K.-L."/>
            <person name="Zheng P.-J."/>
            <person name="Zhang X.-J."/>
            <person name="Jia Y."/>
            <person name="Liu Y."/>
            <person name="Niu Y.-X."/>
            <person name="Yu L.-H."/>
            <person name="Chen D.-F."/>
            <person name="Zhang G.-Q."/>
        </authorList>
    </citation>
    <scope>NUCLEOTIDE SEQUENCE</scope>
    <source>
        <tissue evidence="2">Leaf</tissue>
    </source>
</reference>
<keyword evidence="1" id="KW-1133">Transmembrane helix</keyword>
<dbReference type="AlphaFoldDB" id="A0A8T3A1V4"/>
<evidence type="ECO:0000313" key="2">
    <source>
        <dbReference type="EMBL" id="KAI0488137.1"/>
    </source>
</evidence>
<dbReference type="Proteomes" id="UP000829196">
    <property type="component" value="Unassembled WGS sequence"/>
</dbReference>
<dbReference type="EMBL" id="JAGYWB010000019">
    <property type="protein sequence ID" value="KAI0488137.1"/>
    <property type="molecule type" value="Genomic_DNA"/>
</dbReference>
<accession>A0A8T3A1V4</accession>
<feature type="transmembrane region" description="Helical" evidence="1">
    <location>
        <begin position="6"/>
        <end position="26"/>
    </location>
</feature>
<evidence type="ECO:0000256" key="1">
    <source>
        <dbReference type="SAM" id="Phobius"/>
    </source>
</evidence>
<name>A0A8T3A1V4_DENNO</name>
<keyword evidence="1" id="KW-0812">Transmembrane</keyword>
<proteinExistence type="predicted"/>
<evidence type="ECO:0000313" key="3">
    <source>
        <dbReference type="Proteomes" id="UP000829196"/>
    </source>
</evidence>
<gene>
    <name evidence="2" type="ORF">KFK09_027964</name>
</gene>
<keyword evidence="3" id="KW-1185">Reference proteome</keyword>
<keyword evidence="1" id="KW-0472">Membrane</keyword>
<comment type="caution">
    <text evidence="2">The sequence shown here is derived from an EMBL/GenBank/DDBJ whole genome shotgun (WGS) entry which is preliminary data.</text>
</comment>
<organism evidence="2 3">
    <name type="scientific">Dendrobium nobile</name>
    <name type="common">Orchid</name>
    <dbReference type="NCBI Taxonomy" id="94219"/>
    <lineage>
        <taxon>Eukaryota</taxon>
        <taxon>Viridiplantae</taxon>
        <taxon>Streptophyta</taxon>
        <taxon>Embryophyta</taxon>
        <taxon>Tracheophyta</taxon>
        <taxon>Spermatophyta</taxon>
        <taxon>Magnoliopsida</taxon>
        <taxon>Liliopsida</taxon>
        <taxon>Asparagales</taxon>
        <taxon>Orchidaceae</taxon>
        <taxon>Epidendroideae</taxon>
        <taxon>Malaxideae</taxon>
        <taxon>Dendrobiinae</taxon>
        <taxon>Dendrobium</taxon>
    </lineage>
</organism>